<dbReference type="InterPro" id="IPR005135">
    <property type="entry name" value="Endo/exonuclease/phosphatase"/>
</dbReference>
<dbReference type="PRINTS" id="PR01607">
    <property type="entry name" value="APYRASEFAMLY"/>
</dbReference>
<dbReference type="CDD" id="cd04486">
    <property type="entry name" value="YhcR_OBF_like"/>
    <property type="match status" value="1"/>
</dbReference>
<evidence type="ECO:0000256" key="1">
    <source>
        <dbReference type="ARBA" id="ARBA00022729"/>
    </source>
</evidence>
<feature type="chain" id="PRO_5047190667" description="Multifunctional nuclease/2',3'-cyclic-nucleotide 2'-phosphodiesterase/5'-nucleotidase/3'-nucleotidase" evidence="3">
    <location>
        <begin position="34"/>
        <end position="1842"/>
    </location>
</feature>
<proteinExistence type="predicted"/>
<evidence type="ECO:0000259" key="4">
    <source>
        <dbReference type="PROSITE" id="PS51272"/>
    </source>
</evidence>
<evidence type="ECO:0000313" key="7">
    <source>
        <dbReference type="Proteomes" id="UP000186058"/>
    </source>
</evidence>
<dbReference type="SUPFAM" id="SSF56219">
    <property type="entry name" value="DNase I-like"/>
    <property type="match status" value="1"/>
</dbReference>
<comment type="caution">
    <text evidence="6">The sequence shown here is derived from an EMBL/GenBank/DDBJ whole genome shotgun (WGS) entry which is preliminary data.</text>
</comment>
<name>A0ABX3ERA4_9BACL</name>
<dbReference type="InterPro" id="IPR036415">
    <property type="entry name" value="Lamin_tail_dom_sf"/>
</dbReference>
<dbReference type="Pfam" id="PF19580">
    <property type="entry name" value="Exo_endo_phos_3"/>
    <property type="match status" value="1"/>
</dbReference>
<dbReference type="SUPFAM" id="SSF56300">
    <property type="entry name" value="Metallo-dependent phosphatases"/>
    <property type="match status" value="1"/>
</dbReference>
<dbReference type="InterPro" id="IPR029052">
    <property type="entry name" value="Metallo-depent_PP-like"/>
</dbReference>
<feature type="domain" description="LTD" evidence="5">
    <location>
        <begin position="31"/>
        <end position="161"/>
    </location>
</feature>
<sequence>MNISSRRKQWWSAALSFVLITGMALPAASTASAATDNSAPVISQVYGGGGNSGAKYKNDFIELYNPTDADIDLTGWKVRYASSSGSFSEAKPNLFTTLTGSIPAGGYFLIQEAAGTGGTDDLPAPNIVTDSNSAIAMAGANGKIELLNASGTQVDMVGYGSATTFEGTGPTPPLSNTTAAIRLESTLLPTGNRGLDTNQNSADFTVQAPDPRTSGVDSTKAPAVTASLASGQTVPKGTQLSLSTSSVTASVYYSVYANGSTSALADYALYSTPILLQDDTVLIKAYSTEEGKTDSGISQFSYTTKEAVSGLTIPKIQGTVQSSTYAGQLVKGVPGIVTYTSGSTFYIQTATPDSDPRTSEAIMVYLPGNKVKVADSVLVDGWVKEYKESGYADATDLLTTEIAATQATVVSGANPLPAATIIGTGGRAIPTAIISVGLTKELDPAKYALDFYESLEGMRVQLNTPKIIGPYEKPNLPVTVNNGTSTIEVTSPSGGLVLTGADFNPQRVLIAAKPSQPVRTGQIFSGNITGILGYDYGNYKVHPDGELPAVEKGTSLERETTALAAGEDKLTVASFNVENFSKLSGSDKINNIAKDIVTNLNTPDIVGLLEIQDNDGSGNTGTVDATDSYKALIDAIKVKGGPTYAFTDITPVNNMDGGAPGANIRAGFIYNTARVQLAPGNKGDATTAVAYTKDGGLSLNPGRIDPTNSAFDNSRKPLAAEFMFNNQKVMVIANHFNSKTGDSALYGGIQPPVKPSEAQRAKIATVVNGFVSDVLAKNPDANIVVLGDLNDFQFSNTLKILKGSALTNLIDTLPLGERYSYVYQGNAQTLDHMLVNNKLATRSTLDIVHINADFQEEDGRVSDHDPLLTQIDFGTDHFNLRVLHTNDTHGHLENITRRTSAISSERTGNSVLLDAGDVFSGTLYFTQFKGQADIQFMNNIGYDAMTFGNHEFDLNKDQPEVLKDFVTAAKFPFTSANIDFTTKGSELAGLYHNAIGTLETDETKSTAKDGNIYPSVIKDVYGEKVGIFGLTTEDTIGLSSPGDKISFKDHVESAKNTVAMLEAKGINKIIAVTHLGYTVDQELAKAVPGIDIIVGGHSHTKIDNPPTPIVNVGTGKNVLIVQTGEYSQFLGELNVTFDKNGDILTYNGKLLDVNLFGEDATAKAMLAPYDAELAAVRSTVVGNSSVDLYTNRTIDGKSVRVVRQEETPIGNMIADSIAEKVRELMPSFVSASDLASIKGVVAIQNGGGIRAAIDKGDVTMGEVLTTLPFGNSLVALKVTGAEIISSLENSVSGLSSDQGRFAQVSGMKYTYDSTKKPEIVDPLTNQVTQAGERIVSVEIRQTNGSYLPIDPKAYYLLSTNSFMAGGGDFYRALAGAKADGRYYELGLPDFEVLLSYLKNHNPVTIGTEGRITDLKGTTPSATPTPTNPPGGGGTPATPTPTPSATTAPLASPQVTTITAADLTSKLTALPAGTSELVIPLTASSGGAQAVLPGSVLVQQAASNPATVLTFTIPGGASYSLPLRVLNGTALTAELGTSDFTVTVSLLQASASTLSSLNLAITAQGGSLSLAAPVIEFTVTAQAGSKSVSLNSFGSTYVKRTLTAPSVLNSMNSTAVSFDPATGKLTFVPSIFAGKPDGTTEVTIKRNSNSFYTVVKSSKTFGDITGHWAKSSIDLLASKLIITGTSATTFQPSQMVSRAEFAALITRSLGLASMSSGTTFSDVGANTWYTDAVKTAAAAGLITGYTDGSFKPNSPITRQEMATILSKAMKYTGKSLNADAAALAKFSDASGLPAWSRAAVAEIAAEGIIQGRPDGSFAPQVLATRAEAATMLEKTLKSLQFIN</sequence>
<dbReference type="InterPro" id="IPR001119">
    <property type="entry name" value="SLH_dom"/>
</dbReference>
<dbReference type="Gene3D" id="3.60.21.10">
    <property type="match status" value="1"/>
</dbReference>
<organism evidence="6 7">
    <name type="scientific">Paenibacillus helianthi</name>
    <dbReference type="NCBI Taxonomy" id="1349432"/>
    <lineage>
        <taxon>Bacteria</taxon>
        <taxon>Bacillati</taxon>
        <taxon>Bacillota</taxon>
        <taxon>Bacilli</taxon>
        <taxon>Bacillales</taxon>
        <taxon>Paenibacillaceae</taxon>
        <taxon>Paenibacillus</taxon>
    </lineage>
</organism>
<keyword evidence="7" id="KW-1185">Reference proteome</keyword>
<dbReference type="Pfam" id="PF00932">
    <property type="entry name" value="LTD"/>
    <property type="match status" value="1"/>
</dbReference>
<feature type="region of interest" description="Disordered" evidence="2">
    <location>
        <begin position="1408"/>
        <end position="1449"/>
    </location>
</feature>
<dbReference type="PROSITE" id="PS51272">
    <property type="entry name" value="SLH"/>
    <property type="match status" value="3"/>
</dbReference>
<feature type="domain" description="SLH" evidence="4">
    <location>
        <begin position="1782"/>
        <end position="1842"/>
    </location>
</feature>
<evidence type="ECO:0000256" key="2">
    <source>
        <dbReference type="SAM" id="MobiDB-lite"/>
    </source>
</evidence>
<dbReference type="InterPro" id="IPR036691">
    <property type="entry name" value="Endo/exonu/phosph_ase_sf"/>
</dbReference>
<keyword evidence="1 3" id="KW-0732">Signal</keyword>
<dbReference type="InterPro" id="IPR036907">
    <property type="entry name" value="5'-Nucleotdase_C_sf"/>
</dbReference>
<dbReference type="Gene3D" id="3.90.780.10">
    <property type="entry name" value="5'-Nucleotidase, C-terminal domain"/>
    <property type="match status" value="1"/>
</dbReference>
<evidence type="ECO:0000256" key="3">
    <source>
        <dbReference type="SAM" id="SignalP"/>
    </source>
</evidence>
<dbReference type="RefSeq" id="WP_074107679.1">
    <property type="nucleotide sequence ID" value="NZ_LVWI01000038.1"/>
</dbReference>
<dbReference type="PROSITE" id="PS00785">
    <property type="entry name" value="5_NUCLEOTIDASE_1"/>
    <property type="match status" value="1"/>
</dbReference>
<dbReference type="PANTHER" id="PTHR42834">
    <property type="entry name" value="ENDONUCLEASE/EXONUCLEASE/PHOSPHATASE FAMILY PROTEIN (AFU_ORTHOLOGUE AFUA_3G09210)"/>
    <property type="match status" value="1"/>
</dbReference>
<dbReference type="Gene3D" id="2.60.40.1260">
    <property type="entry name" value="Lamin Tail domain"/>
    <property type="match status" value="1"/>
</dbReference>
<evidence type="ECO:0008006" key="8">
    <source>
        <dbReference type="Google" id="ProtNLM"/>
    </source>
</evidence>
<dbReference type="Pfam" id="PF00149">
    <property type="entry name" value="Metallophos"/>
    <property type="match status" value="1"/>
</dbReference>
<feature type="signal peptide" evidence="3">
    <location>
        <begin position="1"/>
        <end position="33"/>
    </location>
</feature>
<dbReference type="PANTHER" id="PTHR42834:SF1">
    <property type="entry name" value="ENDONUCLEASE_EXONUCLEASE_PHOSPHATASE FAMILY PROTEIN (AFU_ORTHOLOGUE AFUA_3G09210)"/>
    <property type="match status" value="1"/>
</dbReference>
<accession>A0ABX3ERA4</accession>
<dbReference type="CDD" id="cd10283">
    <property type="entry name" value="MnuA_DNase1-like"/>
    <property type="match status" value="1"/>
</dbReference>
<feature type="domain" description="SLH" evidence="4">
    <location>
        <begin position="1655"/>
        <end position="1714"/>
    </location>
</feature>
<feature type="domain" description="SLH" evidence="4">
    <location>
        <begin position="1715"/>
        <end position="1778"/>
    </location>
</feature>
<dbReference type="Pfam" id="PF00395">
    <property type="entry name" value="SLH"/>
    <property type="match status" value="3"/>
</dbReference>
<evidence type="ECO:0000259" key="5">
    <source>
        <dbReference type="PROSITE" id="PS51841"/>
    </source>
</evidence>
<dbReference type="EMBL" id="LVWI01000038">
    <property type="protein sequence ID" value="OKP86539.1"/>
    <property type="molecule type" value="Genomic_DNA"/>
</dbReference>
<dbReference type="Pfam" id="PF02872">
    <property type="entry name" value="5_nucleotid_C"/>
    <property type="match status" value="1"/>
</dbReference>
<protein>
    <recommendedName>
        <fullName evidence="8">Multifunctional nuclease/2',3'-cyclic-nucleotide 2'-phosphodiesterase/5'-nucleotidase/3'-nucleotidase</fullName>
    </recommendedName>
</protein>
<dbReference type="InterPro" id="IPR001322">
    <property type="entry name" value="Lamin_tail_dom"/>
</dbReference>
<dbReference type="PROSITE" id="PS51841">
    <property type="entry name" value="LTD"/>
    <property type="match status" value="1"/>
</dbReference>
<reference evidence="6 7" key="1">
    <citation type="submission" date="2016-03" db="EMBL/GenBank/DDBJ databases">
        <authorList>
            <person name="Sant'Anna F.H."/>
            <person name="Ambrosini A."/>
            <person name="Souza R."/>
            <person name="Bach E."/>
            <person name="Fernandes G."/>
            <person name="Balsanelli E."/>
            <person name="Baura V.A."/>
            <person name="Souza E.M."/>
            <person name="Passaglia L."/>
        </authorList>
    </citation>
    <scope>NUCLEOTIDE SEQUENCE [LARGE SCALE GENOMIC DNA]</scope>
    <source>
        <strain evidence="6 7">P26E</strain>
    </source>
</reference>
<dbReference type="SUPFAM" id="SSF55816">
    <property type="entry name" value="5'-nucleotidase (syn. UDP-sugar hydrolase), C-terminal domain"/>
    <property type="match status" value="1"/>
</dbReference>
<dbReference type="InterPro" id="IPR008334">
    <property type="entry name" value="5'-Nucleotdase_C"/>
</dbReference>
<evidence type="ECO:0000313" key="6">
    <source>
        <dbReference type="EMBL" id="OKP86539.1"/>
    </source>
</evidence>
<gene>
    <name evidence="6" type="ORF">A3844_13455</name>
</gene>
<dbReference type="SUPFAM" id="SSF74853">
    <property type="entry name" value="Lamin A/C globular tail domain"/>
    <property type="match status" value="1"/>
</dbReference>
<dbReference type="InterPro" id="IPR006146">
    <property type="entry name" value="5'-Nucleotdase_CS"/>
</dbReference>
<dbReference type="InterPro" id="IPR004843">
    <property type="entry name" value="Calcineurin-like_PHP"/>
</dbReference>
<dbReference type="Proteomes" id="UP000186058">
    <property type="component" value="Unassembled WGS sequence"/>
</dbReference>
<dbReference type="Gene3D" id="3.60.10.10">
    <property type="entry name" value="Endonuclease/exonuclease/phosphatase"/>
    <property type="match status" value="1"/>
</dbReference>
<dbReference type="InterPro" id="IPR006179">
    <property type="entry name" value="5_nucleotidase/apyrase"/>
</dbReference>